<evidence type="ECO:0000313" key="2">
    <source>
        <dbReference type="Proteomes" id="UP000275348"/>
    </source>
</evidence>
<gene>
    <name evidence="1" type="ORF">EAH69_13700</name>
</gene>
<reference evidence="1 2" key="1">
    <citation type="submission" date="2018-10" db="EMBL/GenBank/DDBJ databases">
        <authorList>
            <person name="Chen X."/>
        </authorList>
    </citation>
    <scope>NUCLEOTIDE SEQUENCE [LARGE SCALE GENOMIC DNA]</scope>
    <source>
        <strain evidence="1 2">YIM 102668</strain>
    </source>
</reference>
<evidence type="ECO:0000313" key="1">
    <source>
        <dbReference type="EMBL" id="RLZ06399.1"/>
    </source>
</evidence>
<comment type="caution">
    <text evidence="1">The sequence shown here is derived from an EMBL/GenBank/DDBJ whole genome shotgun (WGS) entry which is preliminary data.</text>
</comment>
<proteinExistence type="predicted"/>
<organism evidence="1 2">
    <name type="scientific">Faecalibacter macacae</name>
    <dbReference type="NCBI Taxonomy" id="1859289"/>
    <lineage>
        <taxon>Bacteria</taxon>
        <taxon>Pseudomonadati</taxon>
        <taxon>Bacteroidota</taxon>
        <taxon>Flavobacteriia</taxon>
        <taxon>Flavobacteriales</taxon>
        <taxon>Weeksellaceae</taxon>
        <taxon>Faecalibacter</taxon>
    </lineage>
</organism>
<dbReference type="EMBL" id="RDOJ01000032">
    <property type="protein sequence ID" value="RLZ06399.1"/>
    <property type="molecule type" value="Genomic_DNA"/>
</dbReference>
<dbReference type="Proteomes" id="UP000275348">
    <property type="component" value="Unassembled WGS sequence"/>
</dbReference>
<protein>
    <submittedName>
        <fullName evidence="1">Uncharacterized protein</fullName>
    </submittedName>
</protein>
<dbReference type="AlphaFoldDB" id="A0A3L9M787"/>
<sequence>MYFLQIQLIDFQTLNSDFFNLFEIFELKDYFLFPIFSFFNQFAKAYNMVFAKNGLKVNFQPMFFYRKIAFVSIYFLNLSKQKSNLLSP</sequence>
<name>A0A3L9M787_9FLAO</name>
<keyword evidence="2" id="KW-1185">Reference proteome</keyword>
<accession>A0A3L9M787</accession>